<dbReference type="InterPro" id="IPR042110">
    <property type="entry name" value="Adenylosuccinate_synth_dom2"/>
</dbReference>
<feature type="active site" description="Proton acceptor" evidence="9">
    <location>
        <position position="17"/>
    </location>
</feature>
<organism evidence="12 13">
    <name type="scientific">Porphyridium purpureum</name>
    <name type="common">Red alga</name>
    <name type="synonym">Porphyridium cruentum</name>
    <dbReference type="NCBI Taxonomy" id="35688"/>
    <lineage>
        <taxon>Eukaryota</taxon>
        <taxon>Rhodophyta</taxon>
        <taxon>Bangiophyceae</taxon>
        <taxon>Porphyridiales</taxon>
        <taxon>Porphyridiaceae</taxon>
        <taxon>Porphyridium</taxon>
    </lineage>
</organism>
<dbReference type="Proteomes" id="UP000324585">
    <property type="component" value="Unassembled WGS sequence"/>
</dbReference>
<dbReference type="InterPro" id="IPR027417">
    <property type="entry name" value="P-loop_NTPase"/>
</dbReference>
<feature type="binding site" evidence="9">
    <location>
        <position position="44"/>
    </location>
    <ligand>
        <name>Mg(2+)</name>
        <dbReference type="ChEBI" id="CHEBI:18420"/>
    </ligand>
</feature>
<evidence type="ECO:0000256" key="5">
    <source>
        <dbReference type="ARBA" id="ARBA00022755"/>
    </source>
</evidence>
<comment type="caution">
    <text evidence="12">The sequence shown here is derived from an EMBL/GenBank/DDBJ whole genome shotgun (WGS) entry which is preliminary data.</text>
</comment>
<dbReference type="PANTHER" id="PTHR11846:SF0">
    <property type="entry name" value="ADENYLOSUCCINATE SYNTHETASE"/>
    <property type="match status" value="1"/>
</dbReference>
<evidence type="ECO:0000313" key="13">
    <source>
        <dbReference type="Proteomes" id="UP000324585"/>
    </source>
</evidence>
<dbReference type="PROSITE" id="PS01266">
    <property type="entry name" value="ADENYLOSUCCIN_SYN_1"/>
    <property type="match status" value="1"/>
</dbReference>
<evidence type="ECO:0000256" key="9">
    <source>
        <dbReference type="HAMAP-Rule" id="MF_03125"/>
    </source>
</evidence>
<comment type="pathway">
    <text evidence="9 11">Purine metabolism; AMP biosynthesis via de novo pathway; AMP from IMP: step 1/2.</text>
</comment>
<evidence type="ECO:0000256" key="10">
    <source>
        <dbReference type="PROSITE-ProRule" id="PRU10134"/>
    </source>
</evidence>
<keyword evidence="3 9" id="KW-0479">Metal-binding</keyword>
<dbReference type="GO" id="GO:0004019">
    <property type="term" value="F:adenylosuccinate synthase activity"/>
    <property type="evidence" value="ECO:0007669"/>
    <property type="project" value="UniProtKB-UniRule"/>
</dbReference>
<evidence type="ECO:0000256" key="7">
    <source>
        <dbReference type="ARBA" id="ARBA00023134"/>
    </source>
</evidence>
<comment type="catalytic activity">
    <reaction evidence="8 9 11">
        <text>IMP + L-aspartate + GTP = N(6)-(1,2-dicarboxyethyl)-AMP + GDP + phosphate + 2 H(+)</text>
        <dbReference type="Rhea" id="RHEA:15753"/>
        <dbReference type="ChEBI" id="CHEBI:15378"/>
        <dbReference type="ChEBI" id="CHEBI:29991"/>
        <dbReference type="ChEBI" id="CHEBI:37565"/>
        <dbReference type="ChEBI" id="CHEBI:43474"/>
        <dbReference type="ChEBI" id="CHEBI:57567"/>
        <dbReference type="ChEBI" id="CHEBI:58053"/>
        <dbReference type="ChEBI" id="CHEBI:58189"/>
        <dbReference type="EC" id="6.3.4.4"/>
    </reaction>
</comment>
<dbReference type="PANTHER" id="PTHR11846">
    <property type="entry name" value="ADENYLOSUCCINATE SYNTHETASE"/>
    <property type="match status" value="1"/>
</dbReference>
<dbReference type="OrthoDB" id="10265645at2759"/>
<keyword evidence="13" id="KW-1185">Reference proteome</keyword>
<evidence type="ECO:0000256" key="11">
    <source>
        <dbReference type="RuleBase" id="RU000520"/>
    </source>
</evidence>
<evidence type="ECO:0000256" key="4">
    <source>
        <dbReference type="ARBA" id="ARBA00022741"/>
    </source>
</evidence>
<comment type="subunit">
    <text evidence="1 9">Homodimer.</text>
</comment>
<feature type="binding site" evidence="9">
    <location>
        <begin position="16"/>
        <end position="22"/>
    </location>
    <ligand>
        <name>GTP</name>
        <dbReference type="ChEBI" id="CHEBI:37565"/>
    </ligand>
</feature>
<keyword evidence="2 9" id="KW-0436">Ligase</keyword>
<evidence type="ECO:0000256" key="3">
    <source>
        <dbReference type="ARBA" id="ARBA00022723"/>
    </source>
</evidence>
<dbReference type="InterPro" id="IPR042111">
    <property type="entry name" value="Adenylosuccinate_synth_dom3"/>
</dbReference>
<dbReference type="SMART" id="SM00788">
    <property type="entry name" value="Adenylsucc_synt"/>
    <property type="match status" value="1"/>
</dbReference>
<evidence type="ECO:0000256" key="8">
    <source>
        <dbReference type="ARBA" id="ARBA00050432"/>
    </source>
</evidence>
<dbReference type="NCBIfam" id="NF002223">
    <property type="entry name" value="PRK01117.1"/>
    <property type="match status" value="1"/>
</dbReference>
<dbReference type="FunFam" id="1.10.300.10:FF:000002">
    <property type="entry name" value="Adenylosuccinate synthetase, chloroplastic"/>
    <property type="match status" value="1"/>
</dbReference>
<dbReference type="UniPathway" id="UPA00075">
    <property type="reaction ID" value="UER00335"/>
</dbReference>
<comment type="cofactor">
    <cofactor evidence="9">
        <name>Mg(2+)</name>
        <dbReference type="ChEBI" id="CHEBI:18420"/>
    </cofactor>
    <text evidence="9">Binds 1 Mg(2+) ion per subunit.</text>
</comment>
<feature type="binding site" evidence="9">
    <location>
        <position position="305"/>
    </location>
    <ligand>
        <name>GTP</name>
        <dbReference type="ChEBI" id="CHEBI:37565"/>
    </ligand>
</feature>
<evidence type="ECO:0000256" key="1">
    <source>
        <dbReference type="ARBA" id="ARBA00011738"/>
    </source>
</evidence>
<dbReference type="NCBIfam" id="TIGR00184">
    <property type="entry name" value="purA"/>
    <property type="match status" value="1"/>
</dbReference>
<dbReference type="PROSITE" id="PS00513">
    <property type="entry name" value="ADENYLOSUCCIN_SYN_2"/>
    <property type="match status" value="1"/>
</dbReference>
<gene>
    <name evidence="12" type="ORF">FVE85_7498</name>
</gene>
<dbReference type="InterPro" id="IPR042109">
    <property type="entry name" value="Adenylosuccinate_synth_dom1"/>
</dbReference>
<feature type="binding site" evidence="9">
    <location>
        <begin position="44"/>
        <end position="46"/>
    </location>
    <ligand>
        <name>GTP</name>
        <dbReference type="ChEBI" id="CHEBI:37565"/>
    </ligand>
</feature>
<dbReference type="InterPro" id="IPR033128">
    <property type="entry name" value="Adenylosuccin_syn_Lys_AS"/>
</dbReference>
<feature type="binding site" evidence="9">
    <location>
        <begin position="299"/>
        <end position="305"/>
    </location>
    <ligand>
        <name>substrate</name>
    </ligand>
</feature>
<feature type="binding site" evidence="9">
    <location>
        <position position="133"/>
    </location>
    <ligand>
        <name>IMP</name>
        <dbReference type="ChEBI" id="CHEBI:58053"/>
    </ligand>
</feature>
<dbReference type="Gene3D" id="1.10.300.10">
    <property type="entry name" value="Adenylosuccinate Synthetase, subunit A, domain 2"/>
    <property type="match status" value="1"/>
</dbReference>
<accession>A0A5J4ZAY4</accession>
<evidence type="ECO:0000256" key="2">
    <source>
        <dbReference type="ARBA" id="ARBA00022598"/>
    </source>
</evidence>
<protein>
    <recommendedName>
        <fullName evidence="9 11">Adenylosuccinate synthetase</fullName>
        <shortName evidence="9">AMPSase</shortName>
        <shortName evidence="9">AdSS</shortName>
        <ecNumber evidence="9 11">6.3.4.4</ecNumber>
    </recommendedName>
    <alternativeName>
        <fullName evidence="9">IMP--aspartate ligase</fullName>
    </alternativeName>
</protein>
<proteinExistence type="inferred from homology"/>
<dbReference type="GO" id="GO:0005525">
    <property type="term" value="F:GTP binding"/>
    <property type="evidence" value="ECO:0007669"/>
    <property type="project" value="UniProtKB-UniRule"/>
</dbReference>
<feature type="active site" evidence="10">
    <location>
        <position position="144"/>
    </location>
</feature>
<feature type="binding site" evidence="9">
    <location>
        <position position="17"/>
    </location>
    <ligand>
        <name>Mg(2+)</name>
        <dbReference type="ChEBI" id="CHEBI:18420"/>
    </ligand>
</feature>
<dbReference type="Gene3D" id="3.90.170.10">
    <property type="entry name" value="Adenylosuccinate Synthetase, subunit A, domain 3"/>
    <property type="match status" value="1"/>
</dbReference>
<dbReference type="EC" id="6.3.4.4" evidence="9 11"/>
<sequence length="426" mass="47194">MKREPALVVVLGAQWGDEGKGKLIDALGDAFDVSARCNGGANAGHTVVVEGVKYKFHLLPSSLLHTHTIALIGNGVVVHLASMLEEAAALEKQGVYVMERVFLSDRAHLVFDYHQTVDGLRETERAGGKIGTTRKGIGPCYTSKASRDGLRVGDIRRFRNFPEKYRRNVTEQKMRFGNFEHDTRAEIAKYYKLAHALEPNITDSVSFVNSKLDAGIPTMVEGANAALLDIDFGTYPYVTSSNCTIGGIFTGLGIAPQKLKTVYGVVKAYTTRVGEGPFPTEQLNDVGKTLQDRGFEFGSTTGRPRRCGWLDLCLLKYTTTLNGYTAICLTKLDIMSHFETVKVGVKYKFCGAALSYYPSDLDKLWEVEVEYIELPGWKGVDISHARRFDELPLNAQLYVKYIEDFLEVPIQFIGVGAARDAIIDRR</sequence>
<dbReference type="CDD" id="cd03108">
    <property type="entry name" value="AdSS"/>
    <property type="match status" value="1"/>
</dbReference>
<evidence type="ECO:0000313" key="12">
    <source>
        <dbReference type="EMBL" id="KAA8499913.1"/>
    </source>
</evidence>
<dbReference type="HAMAP" id="MF_00011">
    <property type="entry name" value="Adenylosucc_synth"/>
    <property type="match status" value="1"/>
</dbReference>
<feature type="binding site" evidence="9">
    <location>
        <position position="224"/>
    </location>
    <ligand>
        <name>IMP</name>
        <dbReference type="ChEBI" id="CHEBI:58053"/>
    </ligand>
</feature>
<keyword evidence="9" id="KW-0963">Cytoplasm</keyword>
<dbReference type="GO" id="GO:0044208">
    <property type="term" value="P:'de novo' AMP biosynthetic process"/>
    <property type="evidence" value="ECO:0007669"/>
    <property type="project" value="UniProtKB-UniRule"/>
</dbReference>
<dbReference type="OMA" id="FHHAKPI"/>
<dbReference type="EMBL" id="VRMN01000001">
    <property type="protein sequence ID" value="KAA8499913.1"/>
    <property type="molecule type" value="Genomic_DNA"/>
</dbReference>
<feature type="binding site" evidence="9">
    <location>
        <begin position="42"/>
        <end position="45"/>
    </location>
    <ligand>
        <name>IMP</name>
        <dbReference type="ChEBI" id="CHEBI:58053"/>
    </ligand>
</feature>
<keyword evidence="4 9" id="KW-0547">Nucleotide-binding</keyword>
<dbReference type="FunFam" id="3.90.170.10:FF:000001">
    <property type="entry name" value="Adenylosuccinate synthetase"/>
    <property type="match status" value="1"/>
</dbReference>
<dbReference type="GO" id="GO:0005737">
    <property type="term" value="C:cytoplasm"/>
    <property type="evidence" value="ECO:0007669"/>
    <property type="project" value="UniProtKB-SubCell"/>
</dbReference>
<dbReference type="InterPro" id="IPR018220">
    <property type="entry name" value="Adenylosuccin_syn_GTP-bd"/>
</dbReference>
<dbReference type="AlphaFoldDB" id="A0A5J4ZAY4"/>
<dbReference type="Pfam" id="PF00709">
    <property type="entry name" value="Adenylsucc_synt"/>
    <property type="match status" value="1"/>
</dbReference>
<dbReference type="GO" id="GO:0046040">
    <property type="term" value="P:IMP metabolic process"/>
    <property type="evidence" value="ECO:0007669"/>
    <property type="project" value="TreeGrafter"/>
</dbReference>
<evidence type="ECO:0000256" key="6">
    <source>
        <dbReference type="ARBA" id="ARBA00022842"/>
    </source>
</evidence>
<comment type="function">
    <text evidence="11">Plays an important role in the de novo pathway of purine nucleotide biosynthesis.</text>
</comment>
<dbReference type="Gene3D" id="3.40.440.10">
    <property type="entry name" value="Adenylosuccinate Synthetase, subunit A, domain 1"/>
    <property type="match status" value="1"/>
</dbReference>
<reference evidence="13" key="1">
    <citation type="journal article" date="2019" name="Nat. Commun.">
        <title>Expansion of phycobilisome linker gene families in mesophilic red algae.</title>
        <authorList>
            <person name="Lee J."/>
            <person name="Kim D."/>
            <person name="Bhattacharya D."/>
            <person name="Yoon H.S."/>
        </authorList>
    </citation>
    <scope>NUCLEOTIDE SEQUENCE [LARGE SCALE GENOMIC DNA]</scope>
    <source>
        <strain evidence="13">CCMP 1328</strain>
    </source>
</reference>
<keyword evidence="6 9" id="KW-0460">Magnesium</keyword>
<name>A0A5J4ZAY4_PORPP</name>
<feature type="binding site" evidence="9">
    <location>
        <begin position="414"/>
        <end position="416"/>
    </location>
    <ligand>
        <name>GTP</name>
        <dbReference type="ChEBI" id="CHEBI:37565"/>
    </ligand>
</feature>
<dbReference type="GO" id="GO:0000287">
    <property type="term" value="F:magnesium ion binding"/>
    <property type="evidence" value="ECO:0007669"/>
    <property type="project" value="UniProtKB-UniRule"/>
</dbReference>
<dbReference type="SUPFAM" id="SSF52540">
    <property type="entry name" value="P-loop containing nucleoside triphosphate hydrolases"/>
    <property type="match status" value="1"/>
</dbReference>
<feature type="binding site" evidence="9">
    <location>
        <position position="147"/>
    </location>
    <ligand>
        <name>IMP</name>
        <dbReference type="ChEBI" id="CHEBI:58053"/>
        <note>ligand shared between dimeric partners</note>
    </ligand>
</feature>
<comment type="similarity">
    <text evidence="9 11">Belongs to the adenylosuccinate synthetase family.</text>
</comment>
<dbReference type="InterPro" id="IPR001114">
    <property type="entry name" value="Adenylosuccinate_synthetase"/>
</dbReference>
<keyword evidence="7 9" id="KW-0342">GTP-binding</keyword>
<feature type="binding site" evidence="9">
    <location>
        <position position="303"/>
    </location>
    <ligand>
        <name>IMP</name>
        <dbReference type="ChEBI" id="CHEBI:58053"/>
    </ligand>
</feature>
<feature type="binding site" evidence="9">
    <location>
        <begin position="17"/>
        <end position="20"/>
    </location>
    <ligand>
        <name>IMP</name>
        <dbReference type="ChEBI" id="CHEBI:58053"/>
    </ligand>
</feature>
<feature type="binding site" evidence="9">
    <location>
        <begin position="331"/>
        <end position="333"/>
    </location>
    <ligand>
        <name>GTP</name>
        <dbReference type="ChEBI" id="CHEBI:37565"/>
    </ligand>
</feature>
<feature type="binding site" evidence="9">
    <location>
        <position position="239"/>
    </location>
    <ligand>
        <name>IMP</name>
        <dbReference type="ChEBI" id="CHEBI:58053"/>
    </ligand>
</feature>
<comment type="subcellular location">
    <subcellularLocation>
        <location evidence="9">Cytoplasm</location>
    </subcellularLocation>
</comment>
<comment type="function">
    <text evidence="9">Plays an important role in the de novo pathway and in the salvage pathway of purine nucleotide biosynthesis. Catalyzes the first commited step in the biosynthesis of AMP from IMP.</text>
</comment>
<keyword evidence="5 9" id="KW-0658">Purine biosynthesis</keyword>
<feature type="active site" description="Proton donor" evidence="9">
    <location>
        <position position="45"/>
    </location>
</feature>